<evidence type="ECO:0000313" key="1">
    <source>
        <dbReference type="EMBL" id="GBE77180.1"/>
    </source>
</evidence>
<dbReference type="InParanoid" id="A0A401G4U8"/>
<dbReference type="RefSeq" id="XP_027608093.1">
    <property type="nucleotide sequence ID" value="XM_027752292.1"/>
</dbReference>
<proteinExistence type="predicted"/>
<reference evidence="1 2" key="1">
    <citation type="journal article" date="2018" name="Sci. Rep.">
        <title>Genome sequence of the cauliflower mushroom Sparassis crispa (Hanabiratake) and its association with beneficial usage.</title>
        <authorList>
            <person name="Kiyama R."/>
            <person name="Furutani Y."/>
            <person name="Kawaguchi K."/>
            <person name="Nakanishi T."/>
        </authorList>
    </citation>
    <scope>NUCLEOTIDE SEQUENCE [LARGE SCALE GENOMIC DNA]</scope>
</reference>
<gene>
    <name evidence="1" type="ORF">SCP_0100520</name>
</gene>
<organism evidence="1 2">
    <name type="scientific">Sparassis crispa</name>
    <dbReference type="NCBI Taxonomy" id="139825"/>
    <lineage>
        <taxon>Eukaryota</taxon>
        <taxon>Fungi</taxon>
        <taxon>Dikarya</taxon>
        <taxon>Basidiomycota</taxon>
        <taxon>Agaricomycotina</taxon>
        <taxon>Agaricomycetes</taxon>
        <taxon>Polyporales</taxon>
        <taxon>Sparassidaceae</taxon>
        <taxon>Sparassis</taxon>
    </lineage>
</organism>
<evidence type="ECO:0000313" key="2">
    <source>
        <dbReference type="Proteomes" id="UP000287166"/>
    </source>
</evidence>
<protein>
    <submittedName>
        <fullName evidence="1">Uncharacterized protein</fullName>
    </submittedName>
</protein>
<keyword evidence="2" id="KW-1185">Reference proteome</keyword>
<dbReference type="AlphaFoldDB" id="A0A401G4U8"/>
<name>A0A401G4U8_9APHY</name>
<accession>A0A401G4U8</accession>
<sequence length="140" mass="15794">MGALVPGLQISVAAAPSFRVRQRSRQGTVFQADWRYEWRSVGETDETESTCVARIRPSRSPWLLSFSTLPSESFPLGIFSAQNHREERNADLPPLEVSFILVDIISLRYGPHLRPRHCTSSPVVHTKDNDRIVDTHLVGN</sequence>
<comment type="caution">
    <text evidence="1">The sequence shown here is derived from an EMBL/GenBank/DDBJ whole genome shotgun (WGS) entry which is preliminary data.</text>
</comment>
<dbReference type="Proteomes" id="UP000287166">
    <property type="component" value="Unassembled WGS sequence"/>
</dbReference>
<dbReference type="GeneID" id="38774097"/>
<dbReference type="EMBL" id="BFAD01000001">
    <property type="protein sequence ID" value="GBE77180.1"/>
    <property type="molecule type" value="Genomic_DNA"/>
</dbReference>